<gene>
    <name evidence="2" type="ORF">NECAME_12423</name>
</gene>
<dbReference type="AlphaFoldDB" id="W2T0F5"/>
<name>W2T0F5_NECAM</name>
<proteinExistence type="predicted"/>
<dbReference type="Pfam" id="PF04841">
    <property type="entry name" value="Vps16_N"/>
    <property type="match status" value="1"/>
</dbReference>
<dbReference type="InterPro" id="IPR006926">
    <property type="entry name" value="Vps16_N"/>
</dbReference>
<evidence type="ECO:0000259" key="1">
    <source>
        <dbReference type="Pfam" id="PF04841"/>
    </source>
</evidence>
<feature type="domain" description="Vps16 N-terminal" evidence="1">
    <location>
        <begin position="3"/>
        <end position="67"/>
    </location>
</feature>
<reference evidence="3" key="1">
    <citation type="journal article" date="2014" name="Nat. Genet.">
        <title>Genome of the human hookworm Necator americanus.</title>
        <authorList>
            <person name="Tang Y.T."/>
            <person name="Gao X."/>
            <person name="Rosa B.A."/>
            <person name="Abubucker S."/>
            <person name="Hallsworth-Pepin K."/>
            <person name="Martin J."/>
            <person name="Tyagi R."/>
            <person name="Heizer E."/>
            <person name="Zhang X."/>
            <person name="Bhonagiri-Palsikar V."/>
            <person name="Minx P."/>
            <person name="Warren W.C."/>
            <person name="Wang Q."/>
            <person name="Zhan B."/>
            <person name="Hotez P.J."/>
            <person name="Sternberg P.W."/>
            <person name="Dougall A."/>
            <person name="Gaze S.T."/>
            <person name="Mulvenna J."/>
            <person name="Sotillo J."/>
            <person name="Ranganathan S."/>
            <person name="Rabelo E.M."/>
            <person name="Wilson R.K."/>
            <person name="Felgner P.L."/>
            <person name="Bethony J."/>
            <person name="Hawdon J.M."/>
            <person name="Gasser R.B."/>
            <person name="Loukas A."/>
            <person name="Mitreva M."/>
        </authorList>
    </citation>
    <scope>NUCLEOTIDE SEQUENCE [LARGE SCALE GENOMIC DNA]</scope>
</reference>
<dbReference type="GO" id="GO:0005737">
    <property type="term" value="C:cytoplasm"/>
    <property type="evidence" value="ECO:0007669"/>
    <property type="project" value="InterPro"/>
</dbReference>
<protein>
    <recommendedName>
        <fullName evidence="1">Vps16 N-terminal domain-containing protein</fullName>
    </recommendedName>
</protein>
<accession>W2T0F5</accession>
<dbReference type="KEGG" id="nai:NECAME_12423"/>
<dbReference type="OrthoDB" id="5800458at2759"/>
<dbReference type="EMBL" id="KI660301">
    <property type="protein sequence ID" value="ETN75368.1"/>
    <property type="molecule type" value="Genomic_DNA"/>
</dbReference>
<evidence type="ECO:0000313" key="3">
    <source>
        <dbReference type="Proteomes" id="UP000053676"/>
    </source>
</evidence>
<dbReference type="GO" id="GO:0006886">
    <property type="term" value="P:intracellular protein transport"/>
    <property type="evidence" value="ECO:0007669"/>
    <property type="project" value="InterPro"/>
</dbReference>
<dbReference type="STRING" id="51031.W2T0F5"/>
<keyword evidence="3" id="KW-1185">Reference proteome</keyword>
<evidence type="ECO:0000313" key="2">
    <source>
        <dbReference type="EMBL" id="ETN75368.1"/>
    </source>
</evidence>
<organism evidence="2 3">
    <name type="scientific">Necator americanus</name>
    <name type="common">Human hookworm</name>
    <dbReference type="NCBI Taxonomy" id="51031"/>
    <lineage>
        <taxon>Eukaryota</taxon>
        <taxon>Metazoa</taxon>
        <taxon>Ecdysozoa</taxon>
        <taxon>Nematoda</taxon>
        <taxon>Chromadorea</taxon>
        <taxon>Rhabditida</taxon>
        <taxon>Rhabditina</taxon>
        <taxon>Rhabditomorpha</taxon>
        <taxon>Strongyloidea</taxon>
        <taxon>Ancylostomatidae</taxon>
        <taxon>Bunostominae</taxon>
        <taxon>Necator</taxon>
    </lineage>
</organism>
<dbReference type="Proteomes" id="UP000053676">
    <property type="component" value="Unassembled WGS sequence"/>
</dbReference>
<sequence>MDRRGNASLYSSLGERVSEFHFGNGIREVREVRVFPTTHDSGVAIIDDQMRIFVVNSVSEPVVWSMHSCKVSKY</sequence>